<organism evidence="1 2">
    <name type="scientific">Eumeta variegata</name>
    <name type="common">Bagworm moth</name>
    <name type="synonym">Eumeta japonica</name>
    <dbReference type="NCBI Taxonomy" id="151549"/>
    <lineage>
        <taxon>Eukaryota</taxon>
        <taxon>Metazoa</taxon>
        <taxon>Ecdysozoa</taxon>
        <taxon>Arthropoda</taxon>
        <taxon>Hexapoda</taxon>
        <taxon>Insecta</taxon>
        <taxon>Pterygota</taxon>
        <taxon>Neoptera</taxon>
        <taxon>Endopterygota</taxon>
        <taxon>Lepidoptera</taxon>
        <taxon>Glossata</taxon>
        <taxon>Ditrysia</taxon>
        <taxon>Tineoidea</taxon>
        <taxon>Psychidae</taxon>
        <taxon>Oiketicinae</taxon>
        <taxon>Eumeta</taxon>
    </lineage>
</organism>
<evidence type="ECO:0000313" key="2">
    <source>
        <dbReference type="Proteomes" id="UP000299102"/>
    </source>
</evidence>
<accession>A0A4C1XGH7</accession>
<name>A0A4C1XGH7_EUMVA</name>
<comment type="caution">
    <text evidence="1">The sequence shown here is derived from an EMBL/GenBank/DDBJ whole genome shotgun (WGS) entry which is preliminary data.</text>
</comment>
<dbReference type="Proteomes" id="UP000299102">
    <property type="component" value="Unassembled WGS sequence"/>
</dbReference>
<dbReference type="AlphaFoldDB" id="A0A4C1XGH7"/>
<evidence type="ECO:0000313" key="1">
    <source>
        <dbReference type="EMBL" id="GBP62200.1"/>
    </source>
</evidence>
<dbReference type="EMBL" id="BGZK01000834">
    <property type="protein sequence ID" value="GBP62200.1"/>
    <property type="molecule type" value="Genomic_DNA"/>
</dbReference>
<sequence>MLPSRLVTERDWPQSAVGHCGRLTIYLKIGSRSIARVAPRACDKDASLPDDPESRLPWKLPDPRVETLTTRLQPAIGSRLMDSPGNCYRVNGPPSTITPFVMAFDLVAATSRCLINRCYIEKYSVVAAFHNRKVAAELT</sequence>
<protein>
    <submittedName>
        <fullName evidence="1">Uncharacterized protein</fullName>
    </submittedName>
</protein>
<keyword evidence="2" id="KW-1185">Reference proteome</keyword>
<reference evidence="1 2" key="1">
    <citation type="journal article" date="2019" name="Commun. Biol.">
        <title>The bagworm genome reveals a unique fibroin gene that provides high tensile strength.</title>
        <authorList>
            <person name="Kono N."/>
            <person name="Nakamura H."/>
            <person name="Ohtoshi R."/>
            <person name="Tomita M."/>
            <person name="Numata K."/>
            <person name="Arakawa K."/>
        </authorList>
    </citation>
    <scope>NUCLEOTIDE SEQUENCE [LARGE SCALE GENOMIC DNA]</scope>
</reference>
<proteinExistence type="predicted"/>
<gene>
    <name evidence="1" type="ORF">EVAR_42518_1</name>
</gene>